<dbReference type="PROSITE" id="PS00211">
    <property type="entry name" value="ABC_TRANSPORTER_1"/>
    <property type="match status" value="1"/>
</dbReference>
<dbReference type="Pfam" id="PF08402">
    <property type="entry name" value="TOBE_2"/>
    <property type="match status" value="1"/>
</dbReference>
<evidence type="ECO:0000256" key="9">
    <source>
        <dbReference type="SAM" id="MobiDB-lite"/>
    </source>
</evidence>
<evidence type="ECO:0000259" key="10">
    <source>
        <dbReference type="PROSITE" id="PS50893"/>
    </source>
</evidence>
<organism evidence="11 12">
    <name type="scientific">Elioraea tepida</name>
    <dbReference type="NCBI Taxonomy" id="2843330"/>
    <lineage>
        <taxon>Bacteria</taxon>
        <taxon>Pseudomonadati</taxon>
        <taxon>Pseudomonadota</taxon>
        <taxon>Alphaproteobacteria</taxon>
        <taxon>Acetobacterales</taxon>
        <taxon>Elioraeaceae</taxon>
        <taxon>Elioraea</taxon>
    </lineage>
</organism>
<dbReference type="GO" id="GO:0005524">
    <property type="term" value="F:ATP binding"/>
    <property type="evidence" value="ECO:0007669"/>
    <property type="project" value="UniProtKB-KW"/>
</dbReference>
<dbReference type="AlphaFoldDB" id="A0A975U065"/>
<evidence type="ECO:0000256" key="2">
    <source>
        <dbReference type="ARBA" id="ARBA00022475"/>
    </source>
</evidence>
<keyword evidence="12" id="KW-1185">Reference proteome</keyword>
<dbReference type="KEGG" id="elio:KO353_11485"/>
<reference evidence="11" key="1">
    <citation type="submission" date="2021-06" db="EMBL/GenBank/DDBJ databases">
        <title>Elioraea tepida, sp. nov., a moderately thermophilic aerobic anoxygenic phototrophic bacterium isolated from an alkaline siliceous hot spring mat community in Yellowstone National Park, WY, USA.</title>
        <authorList>
            <person name="Saini M.K."/>
            <person name="Yoshida S."/>
            <person name="Sebastian A."/>
            <person name="Hirose S."/>
            <person name="Hara E."/>
            <person name="Tamaki H."/>
            <person name="Soulier N.T."/>
            <person name="Albert I."/>
            <person name="Hanada S."/>
            <person name="Bryant D.A."/>
            <person name="Tank M."/>
        </authorList>
    </citation>
    <scope>NUCLEOTIDE SEQUENCE</scope>
    <source>
        <strain evidence="11">MS-P2</strain>
    </source>
</reference>
<dbReference type="NCBIfam" id="TIGR01187">
    <property type="entry name" value="potA"/>
    <property type="match status" value="1"/>
</dbReference>
<evidence type="ECO:0000313" key="12">
    <source>
        <dbReference type="Proteomes" id="UP000694001"/>
    </source>
</evidence>
<protein>
    <recommendedName>
        <fullName evidence="8">Spermidine/putrescine import ATP-binding protein PotA</fullName>
        <ecNumber evidence="8">7.6.2.11</ecNumber>
    </recommendedName>
</protein>
<dbReference type="EMBL" id="CP076448">
    <property type="protein sequence ID" value="QXM23911.1"/>
    <property type="molecule type" value="Genomic_DNA"/>
</dbReference>
<comment type="function">
    <text evidence="8">Part of the ABC transporter complex PotABCD involved in spermidine/putrescine import. Responsible for energy coupling to the transport system.</text>
</comment>
<accession>A0A975U065</accession>
<dbReference type="PANTHER" id="PTHR42781">
    <property type="entry name" value="SPERMIDINE/PUTRESCINE IMPORT ATP-BINDING PROTEIN POTA"/>
    <property type="match status" value="1"/>
</dbReference>
<dbReference type="InterPro" id="IPR017871">
    <property type="entry name" value="ABC_transporter-like_CS"/>
</dbReference>
<keyword evidence="1 8" id="KW-0813">Transport</keyword>
<dbReference type="GO" id="GO:0015417">
    <property type="term" value="F:ABC-type polyamine transporter activity"/>
    <property type="evidence" value="ECO:0007669"/>
    <property type="project" value="UniProtKB-EC"/>
</dbReference>
<comment type="catalytic activity">
    <reaction evidence="8">
        <text>ATP + H2O + polyamine-[polyamine-binding protein]Side 1 = ADP + phosphate + polyamineSide 2 + [polyamine-binding protein]Side 1.</text>
        <dbReference type="EC" id="7.6.2.11"/>
    </reaction>
</comment>
<keyword evidence="4 8" id="KW-0547">Nucleotide-binding</keyword>
<dbReference type="Pfam" id="PF00005">
    <property type="entry name" value="ABC_tran"/>
    <property type="match status" value="1"/>
</dbReference>
<dbReference type="InterPro" id="IPR050093">
    <property type="entry name" value="ABC_SmlMolc_Importer"/>
</dbReference>
<dbReference type="GO" id="GO:0043190">
    <property type="term" value="C:ATP-binding cassette (ABC) transporter complex"/>
    <property type="evidence" value="ECO:0007669"/>
    <property type="project" value="InterPro"/>
</dbReference>
<dbReference type="GO" id="GO:0016887">
    <property type="term" value="F:ATP hydrolysis activity"/>
    <property type="evidence" value="ECO:0007669"/>
    <property type="project" value="InterPro"/>
</dbReference>
<sequence>MVGAGPEARPAAPEPWRDPDAEPYLRLRGVTRRFGEVTAVAGIDLDIYRGELFALLGGSGSGKTTLLRMLAGFERPDSGTITLDGEDLLAMPPYERPVNMMFQSYALFPHMTVAENIAYGLRREGLPRAEIAARVAEALELVQLVGLERRRPAALSGGQRQRVALARCLVKRPKLLLLDEPLGALDKSLREATQFELVNIQERTGTTFIMVTHDQEEAMTMASRIAVMAEGRLAQVGTPAEVYEYPASRFVAAFLGTANIFEGIVRRAEAPGALVESTALDALFRSDADSPKPVGGRVFVAVRPEKMRIEKVAEAGGNGPNRLDGTVRDIAYYGDFVMYVVALPDGSVVRVSRPTETRLTELPITWNDPVAVTWPDFATVLLAQ</sequence>
<keyword evidence="5 8" id="KW-0067">ATP-binding</keyword>
<dbReference type="InterPro" id="IPR003439">
    <property type="entry name" value="ABC_transporter-like_ATP-bd"/>
</dbReference>
<dbReference type="EC" id="7.6.2.11" evidence="8"/>
<evidence type="ECO:0000256" key="6">
    <source>
        <dbReference type="ARBA" id="ARBA00022967"/>
    </source>
</evidence>
<dbReference type="InterPro" id="IPR005893">
    <property type="entry name" value="PotA-like"/>
</dbReference>
<proteinExistence type="inferred from homology"/>
<evidence type="ECO:0000313" key="11">
    <source>
        <dbReference type="EMBL" id="QXM23911.1"/>
    </source>
</evidence>
<dbReference type="InterPro" id="IPR013611">
    <property type="entry name" value="Transp-assoc_OB_typ2"/>
</dbReference>
<dbReference type="FunFam" id="3.40.50.300:FF:000133">
    <property type="entry name" value="Spermidine/putrescine import ATP-binding protein PotA"/>
    <property type="match status" value="1"/>
</dbReference>
<evidence type="ECO:0000256" key="1">
    <source>
        <dbReference type="ARBA" id="ARBA00022448"/>
    </source>
</evidence>
<dbReference type="PROSITE" id="PS50893">
    <property type="entry name" value="ABC_TRANSPORTER_2"/>
    <property type="match status" value="1"/>
</dbReference>
<name>A0A975U065_9PROT</name>
<dbReference type="RefSeq" id="WP_218284844.1">
    <property type="nucleotide sequence ID" value="NZ_CP076448.1"/>
</dbReference>
<evidence type="ECO:0000256" key="5">
    <source>
        <dbReference type="ARBA" id="ARBA00022840"/>
    </source>
</evidence>
<dbReference type="InterPro" id="IPR003593">
    <property type="entry name" value="AAA+_ATPase"/>
</dbReference>
<keyword evidence="2 8" id="KW-1003">Cell membrane</keyword>
<evidence type="ECO:0000256" key="4">
    <source>
        <dbReference type="ARBA" id="ARBA00022741"/>
    </source>
</evidence>
<keyword evidence="6 8" id="KW-1278">Translocase</keyword>
<keyword evidence="3" id="KW-0997">Cell inner membrane</keyword>
<evidence type="ECO:0000256" key="7">
    <source>
        <dbReference type="ARBA" id="ARBA00023136"/>
    </source>
</evidence>
<comment type="similarity">
    <text evidence="8">Belongs to the ABC transporter superfamily. Spermidine/putrescine importer (TC 3.A.1.11.1) family.</text>
</comment>
<gene>
    <name evidence="8" type="primary">potA</name>
    <name evidence="11" type="ORF">KO353_11485</name>
</gene>
<feature type="domain" description="ABC transporter" evidence="10">
    <location>
        <begin position="25"/>
        <end position="255"/>
    </location>
</feature>
<evidence type="ECO:0000256" key="8">
    <source>
        <dbReference type="RuleBase" id="RU364083"/>
    </source>
</evidence>
<evidence type="ECO:0000256" key="3">
    <source>
        <dbReference type="ARBA" id="ARBA00022519"/>
    </source>
</evidence>
<feature type="region of interest" description="Disordered" evidence="9">
    <location>
        <begin position="1"/>
        <end position="20"/>
    </location>
</feature>
<dbReference type="PANTHER" id="PTHR42781:SF5">
    <property type="entry name" value="PUTRESCINE TRANSPORT ATP-BINDING PROTEIN POTG"/>
    <property type="match status" value="1"/>
</dbReference>
<dbReference type="GO" id="GO:0015847">
    <property type="term" value="P:putrescine transport"/>
    <property type="evidence" value="ECO:0007669"/>
    <property type="project" value="UniProtKB-ARBA"/>
</dbReference>
<feature type="compositionally biased region" description="Low complexity" evidence="9">
    <location>
        <begin position="1"/>
        <end position="11"/>
    </location>
</feature>
<dbReference type="Proteomes" id="UP000694001">
    <property type="component" value="Chromosome"/>
</dbReference>
<comment type="subunit">
    <text evidence="8">The complex is composed of two ATP-binding proteins (PotA), two transmembrane proteins (PotB and PotC) and a solute-binding protein (PotD).</text>
</comment>
<keyword evidence="7 8" id="KW-0472">Membrane</keyword>
<dbReference type="SMART" id="SM00382">
    <property type="entry name" value="AAA"/>
    <property type="match status" value="1"/>
</dbReference>